<dbReference type="Gene3D" id="3.20.20.370">
    <property type="entry name" value="Glycoside hydrolase/deacetylase"/>
    <property type="match status" value="1"/>
</dbReference>
<sequence>MSFDDGPSPHTDALLNLSHEYNIKFAFFILPQQAQKYPE</sequence>
<dbReference type="EMBL" id="UINC01064183">
    <property type="protein sequence ID" value="SVB92609.1"/>
    <property type="molecule type" value="Genomic_DNA"/>
</dbReference>
<dbReference type="AlphaFoldDB" id="A0A382HZV2"/>
<protein>
    <recommendedName>
        <fullName evidence="1">NodB homology domain-containing protein</fullName>
    </recommendedName>
</protein>
<name>A0A382HZV2_9ZZZZ</name>
<feature type="non-terminal residue" evidence="2">
    <location>
        <position position="39"/>
    </location>
</feature>
<gene>
    <name evidence="2" type="ORF">METZ01_LOCUS245463</name>
</gene>
<dbReference type="Pfam" id="PF01522">
    <property type="entry name" value="Polysacc_deac_1"/>
    <property type="match status" value="1"/>
</dbReference>
<evidence type="ECO:0000259" key="1">
    <source>
        <dbReference type="PROSITE" id="PS51677"/>
    </source>
</evidence>
<reference evidence="2" key="1">
    <citation type="submission" date="2018-05" db="EMBL/GenBank/DDBJ databases">
        <authorList>
            <person name="Lanie J.A."/>
            <person name="Ng W.-L."/>
            <person name="Kazmierczak K.M."/>
            <person name="Andrzejewski T.M."/>
            <person name="Davidsen T.M."/>
            <person name="Wayne K.J."/>
            <person name="Tettelin H."/>
            <person name="Glass J.I."/>
            <person name="Rusch D."/>
            <person name="Podicherti R."/>
            <person name="Tsui H.-C.T."/>
            <person name="Winkler M.E."/>
        </authorList>
    </citation>
    <scope>NUCLEOTIDE SEQUENCE</scope>
</reference>
<dbReference type="InterPro" id="IPR011330">
    <property type="entry name" value="Glyco_hydro/deAcase_b/a-brl"/>
</dbReference>
<dbReference type="SUPFAM" id="SSF88713">
    <property type="entry name" value="Glycoside hydrolase/deacetylase"/>
    <property type="match status" value="1"/>
</dbReference>
<dbReference type="GO" id="GO:0005975">
    <property type="term" value="P:carbohydrate metabolic process"/>
    <property type="evidence" value="ECO:0007669"/>
    <property type="project" value="InterPro"/>
</dbReference>
<dbReference type="InterPro" id="IPR002509">
    <property type="entry name" value="NODB_dom"/>
</dbReference>
<dbReference type="PROSITE" id="PS51677">
    <property type="entry name" value="NODB"/>
    <property type="match status" value="1"/>
</dbReference>
<feature type="domain" description="NodB homology" evidence="1">
    <location>
        <begin position="1"/>
        <end position="39"/>
    </location>
</feature>
<dbReference type="GO" id="GO:0016810">
    <property type="term" value="F:hydrolase activity, acting on carbon-nitrogen (but not peptide) bonds"/>
    <property type="evidence" value="ECO:0007669"/>
    <property type="project" value="InterPro"/>
</dbReference>
<organism evidence="2">
    <name type="scientific">marine metagenome</name>
    <dbReference type="NCBI Taxonomy" id="408172"/>
    <lineage>
        <taxon>unclassified sequences</taxon>
        <taxon>metagenomes</taxon>
        <taxon>ecological metagenomes</taxon>
    </lineage>
</organism>
<accession>A0A382HZV2</accession>
<proteinExistence type="predicted"/>
<evidence type="ECO:0000313" key="2">
    <source>
        <dbReference type="EMBL" id="SVB92609.1"/>
    </source>
</evidence>